<keyword evidence="2 3" id="KW-0040">ANK repeat</keyword>
<dbReference type="Pfam" id="PF12796">
    <property type="entry name" value="Ank_2"/>
    <property type="match status" value="3"/>
</dbReference>
<feature type="repeat" description="ANK" evidence="3">
    <location>
        <begin position="193"/>
        <end position="225"/>
    </location>
</feature>
<reference evidence="4 5" key="1">
    <citation type="journal article" date="2024" name="bioRxiv">
        <title>A reference genome for Trichogramma kaykai: A tiny desert-dwelling parasitoid wasp with competing sex-ratio distorters.</title>
        <authorList>
            <person name="Culotta J."/>
            <person name="Lindsey A.R."/>
        </authorList>
    </citation>
    <scope>NUCLEOTIDE SEQUENCE [LARGE SCALE GENOMIC DNA]</scope>
    <source>
        <strain evidence="4 5">KSX58</strain>
    </source>
</reference>
<dbReference type="Proteomes" id="UP001627154">
    <property type="component" value="Unassembled WGS sequence"/>
</dbReference>
<dbReference type="Gene3D" id="1.25.40.20">
    <property type="entry name" value="Ankyrin repeat-containing domain"/>
    <property type="match status" value="5"/>
</dbReference>
<dbReference type="Pfam" id="PF00023">
    <property type="entry name" value="Ank"/>
    <property type="match status" value="1"/>
</dbReference>
<gene>
    <name evidence="4" type="ORF">TKK_004111</name>
</gene>
<comment type="caution">
    <text evidence="4">The sequence shown here is derived from an EMBL/GenBank/DDBJ whole genome shotgun (WGS) entry which is preliminary data.</text>
</comment>
<dbReference type="PROSITE" id="PS50297">
    <property type="entry name" value="ANK_REP_REGION"/>
    <property type="match status" value="6"/>
</dbReference>
<dbReference type="SMART" id="SM00248">
    <property type="entry name" value="ANK"/>
    <property type="match status" value="12"/>
</dbReference>
<keyword evidence="1" id="KW-0677">Repeat</keyword>
<name>A0ABD2XE71_9HYME</name>
<dbReference type="Pfam" id="PF13857">
    <property type="entry name" value="Ank_5"/>
    <property type="match status" value="1"/>
</dbReference>
<evidence type="ECO:0000256" key="3">
    <source>
        <dbReference type="PROSITE-ProRule" id="PRU00023"/>
    </source>
</evidence>
<dbReference type="AlphaFoldDB" id="A0ABD2XE71"/>
<feature type="repeat" description="ANK" evidence="3">
    <location>
        <begin position="543"/>
        <end position="575"/>
    </location>
</feature>
<feature type="repeat" description="ANK" evidence="3">
    <location>
        <begin position="341"/>
        <end position="373"/>
    </location>
</feature>
<dbReference type="PANTHER" id="PTHR24166:SF52">
    <property type="entry name" value="ANKYRIN REPEAT DOMAIN-CONTAINING PROTEIN 65"/>
    <property type="match status" value="1"/>
</dbReference>
<sequence length="839" mass="96899">MSSIFKSISDYVSGKMTFWEVINCEKLKRLRGEIDWNDEDCRLDFFSRFKVLIDNWCGRPPDLRKIFRREEIDWILTHSTKCAGINWQPDETEVKAVFDFVIRSGYQDQPDAKGDGKALLLRPTALHQTLKNWRVEPEFVRDLFRIYNRFDVNYHDDEGLTHLHVACRYDFDDIVEKFLEHGQVDPNCFVSDTSDPPLHLAMSYGHKRVIDLLLRNGADPNLANAEGLTPLHFICKYSWANHELLELFFKIIDETQQTVQINARDKLDQTALHYAMLRRDETVVELLLRTGADPNLADNEGLTPLHLIVKTCWNSDKLLKLFFEIIDETQQTLQVDARDKLGQTALHYALLRRDKTVVELLLRNGADPNSADDEGSTPLHLIVDSCSANDELALMLFELSDEKYHPVQIDARDESGETALHLALKNKNRTLVEFLLKNGADPNVSNKRGFTPLHIACKNDCEHDFEMMVVRDKLGWTPVPLHQILRNLRCIPLNEALEMERDESTPFHLICNKDRDNVDLAEMLFELSNKKYHPVQVNAQDKKGNTPLHVALAHGCKNMFELLLRNGADPNVTNAIQVRPLHFCIDNEDLAKIFFEINDEVQQTVQVDVLDKEGRTPLQLAVTSLKPDMVDLLLVHGADLSNFVFPTNADFYKYVKIPKPRRTIESKLKVTSGILGVIENLEKGGVVLDLSDVLLTMLFLATDGFFEMKVKFDKCWLEDENFASESKKLMITPNMSFYDFVRLSPEKADRRLTCADYFRFLQKHYNQKELRNYFLPEGSIIQTCAVYLCEKLVRRFFLSWALDCFSELIHNRLPILCCEMIIDNLMNRDIRNICLAIKR</sequence>
<proteinExistence type="predicted"/>
<accession>A0ABD2XE71</accession>
<protein>
    <submittedName>
        <fullName evidence="4">Uncharacterized protein</fullName>
    </submittedName>
</protein>
<keyword evidence="5" id="KW-1185">Reference proteome</keyword>
<evidence type="ECO:0000313" key="4">
    <source>
        <dbReference type="EMBL" id="KAL3402956.1"/>
    </source>
</evidence>
<dbReference type="SUPFAM" id="SSF48403">
    <property type="entry name" value="Ankyrin repeat"/>
    <property type="match status" value="2"/>
</dbReference>
<dbReference type="InterPro" id="IPR050889">
    <property type="entry name" value="Dendritic_Spine_Reg/Scaffold"/>
</dbReference>
<evidence type="ECO:0000313" key="5">
    <source>
        <dbReference type="Proteomes" id="UP001627154"/>
    </source>
</evidence>
<feature type="repeat" description="ANK" evidence="3">
    <location>
        <begin position="415"/>
        <end position="447"/>
    </location>
</feature>
<evidence type="ECO:0000256" key="1">
    <source>
        <dbReference type="ARBA" id="ARBA00022737"/>
    </source>
</evidence>
<dbReference type="PANTHER" id="PTHR24166">
    <property type="entry name" value="ROLLING PEBBLES, ISOFORM B"/>
    <property type="match status" value="1"/>
</dbReference>
<dbReference type="PROSITE" id="PS50088">
    <property type="entry name" value="ANK_REPEAT"/>
    <property type="match status" value="6"/>
</dbReference>
<evidence type="ECO:0000256" key="2">
    <source>
        <dbReference type="ARBA" id="ARBA00023043"/>
    </source>
</evidence>
<dbReference type="InterPro" id="IPR036770">
    <property type="entry name" value="Ankyrin_rpt-contain_sf"/>
</dbReference>
<feature type="repeat" description="ANK" evidence="3">
    <location>
        <begin position="267"/>
        <end position="299"/>
    </location>
</feature>
<dbReference type="InterPro" id="IPR002110">
    <property type="entry name" value="Ankyrin_rpt"/>
</dbReference>
<organism evidence="4 5">
    <name type="scientific">Trichogramma kaykai</name>
    <dbReference type="NCBI Taxonomy" id="54128"/>
    <lineage>
        <taxon>Eukaryota</taxon>
        <taxon>Metazoa</taxon>
        <taxon>Ecdysozoa</taxon>
        <taxon>Arthropoda</taxon>
        <taxon>Hexapoda</taxon>
        <taxon>Insecta</taxon>
        <taxon>Pterygota</taxon>
        <taxon>Neoptera</taxon>
        <taxon>Endopterygota</taxon>
        <taxon>Hymenoptera</taxon>
        <taxon>Apocrita</taxon>
        <taxon>Proctotrupomorpha</taxon>
        <taxon>Chalcidoidea</taxon>
        <taxon>Trichogrammatidae</taxon>
        <taxon>Trichogramma</taxon>
    </lineage>
</organism>
<feature type="repeat" description="ANK" evidence="3">
    <location>
        <begin position="613"/>
        <end position="641"/>
    </location>
</feature>
<dbReference type="EMBL" id="JBJJXI010000032">
    <property type="protein sequence ID" value="KAL3402956.1"/>
    <property type="molecule type" value="Genomic_DNA"/>
</dbReference>